<evidence type="ECO:0000313" key="2">
    <source>
        <dbReference type="Proteomes" id="UP000053758"/>
    </source>
</evidence>
<dbReference type="Proteomes" id="UP000053758">
    <property type="component" value="Unassembled WGS sequence"/>
</dbReference>
<dbReference type="EMBL" id="DF830083">
    <property type="protein sequence ID" value="GAK67038.1"/>
    <property type="molecule type" value="Genomic_DNA"/>
</dbReference>
<evidence type="ECO:0000313" key="1">
    <source>
        <dbReference type="EMBL" id="GAK67038.1"/>
    </source>
</evidence>
<gene>
    <name evidence="1" type="ORF">PAN0_016d5264</name>
</gene>
<dbReference type="GeneID" id="26306149"/>
<proteinExistence type="predicted"/>
<name>A0A081CK42_PSEA2</name>
<reference evidence="2" key="1">
    <citation type="journal article" date="2014" name="Genome Announc.">
        <title>Draft Genome Sequence of the Yeast Pseudozyma antarctica Type Strain JCM10317, a Producer of the Glycolipid Biosurfactants, Mannosylerythritol Lipids.</title>
        <authorList>
            <person name="Saika A."/>
            <person name="Koike H."/>
            <person name="Hori T."/>
            <person name="Fukuoka T."/>
            <person name="Sato S."/>
            <person name="Habe H."/>
            <person name="Kitamoto D."/>
            <person name="Morita T."/>
        </authorList>
    </citation>
    <scope>NUCLEOTIDE SEQUENCE [LARGE SCALE GENOMIC DNA]</scope>
    <source>
        <strain evidence="2">JCM 10317</strain>
    </source>
</reference>
<keyword evidence="2" id="KW-1185">Reference proteome</keyword>
<sequence>MKDGVFSVNISFYHTTASFLRSSYLRVLLELIDPQRLLRGQAGPVQVRILHPNCLELVCPPVRSRARRVRCSLTPTSSCTASSFPRATERVPLPRAKCAGAPEYWLPLVDTTDEAEHVGKYAEVHRWTVYDHPWRRSLEYCLSKLDLPRLVGRALGLASEVRCYALGSRRCPSAICLRLAPRSGPARASLRRPATSLREIDA</sequence>
<dbReference type="RefSeq" id="XP_014654691.1">
    <property type="nucleotide sequence ID" value="XM_014799205.1"/>
</dbReference>
<dbReference type="AlphaFoldDB" id="A0A081CK42"/>
<protein>
    <submittedName>
        <fullName evidence="1">Uncharacterized protein</fullName>
    </submittedName>
</protein>
<accession>A0A081CK42</accession>
<organism evidence="1 2">
    <name type="scientific">Pseudozyma antarctica</name>
    <name type="common">Yeast</name>
    <name type="synonym">Candida antarctica</name>
    <dbReference type="NCBI Taxonomy" id="84753"/>
    <lineage>
        <taxon>Eukaryota</taxon>
        <taxon>Fungi</taxon>
        <taxon>Dikarya</taxon>
        <taxon>Basidiomycota</taxon>
        <taxon>Ustilaginomycotina</taxon>
        <taxon>Ustilaginomycetes</taxon>
        <taxon>Ustilaginales</taxon>
        <taxon>Ustilaginaceae</taxon>
        <taxon>Moesziomyces</taxon>
    </lineage>
</organism>
<dbReference type="HOGENOM" id="CLU_1354431_0_0_1"/>